<dbReference type="Proteomes" id="UP000092213">
    <property type="component" value="Chromosome"/>
</dbReference>
<protein>
    <recommendedName>
        <fullName evidence="3">HTH cro/C1-type domain-containing protein</fullName>
    </recommendedName>
</protein>
<dbReference type="GO" id="GO:0003677">
    <property type="term" value="F:DNA binding"/>
    <property type="evidence" value="ECO:0007669"/>
    <property type="project" value="InterPro"/>
</dbReference>
<sequence length="102" mass="11134">MNPIERPVSGPRVIETMLRQSMTDQDLRQTILDATGWDATMLSKVQSGHAGVTLDKLDALCRAVRVSVVPIDYMDYLARGNTIGANCYCARASMGQCGSNVR</sequence>
<gene>
    <name evidence="1" type="ORF">BAU08_05735</name>
</gene>
<name>A0A193FU90_9BORD</name>
<evidence type="ECO:0000313" key="1">
    <source>
        <dbReference type="EMBL" id="ANN70898.1"/>
    </source>
</evidence>
<organism evidence="1 2">
    <name type="scientific">Bordetella bronchialis</name>
    <dbReference type="NCBI Taxonomy" id="463025"/>
    <lineage>
        <taxon>Bacteria</taxon>
        <taxon>Pseudomonadati</taxon>
        <taxon>Pseudomonadota</taxon>
        <taxon>Betaproteobacteria</taxon>
        <taxon>Burkholderiales</taxon>
        <taxon>Alcaligenaceae</taxon>
        <taxon>Bordetella</taxon>
    </lineage>
</organism>
<dbReference type="RefSeq" id="WP_066668475.1">
    <property type="nucleotide sequence ID" value="NZ_CP016171.1"/>
</dbReference>
<dbReference type="AlphaFoldDB" id="A0A193FU90"/>
<evidence type="ECO:0008006" key="3">
    <source>
        <dbReference type="Google" id="ProtNLM"/>
    </source>
</evidence>
<evidence type="ECO:0000313" key="2">
    <source>
        <dbReference type="Proteomes" id="UP000092213"/>
    </source>
</evidence>
<dbReference type="SUPFAM" id="SSF47413">
    <property type="entry name" value="lambda repressor-like DNA-binding domains"/>
    <property type="match status" value="1"/>
</dbReference>
<dbReference type="InterPro" id="IPR010982">
    <property type="entry name" value="Lambda_DNA-bd_dom_sf"/>
</dbReference>
<reference evidence="1 2" key="1">
    <citation type="submission" date="2016-06" db="EMBL/GenBank/DDBJ databases">
        <title>Complete genome sequences of Bordetella bronchialis and Bordetella flabilis.</title>
        <authorList>
            <person name="LiPuma J.J."/>
            <person name="Spilker T."/>
        </authorList>
    </citation>
    <scope>NUCLEOTIDE SEQUENCE [LARGE SCALE GENOMIC DNA]</scope>
    <source>
        <strain evidence="1 2">AU17976</strain>
    </source>
</reference>
<proteinExistence type="predicted"/>
<dbReference type="EMBL" id="CP016171">
    <property type="protein sequence ID" value="ANN70898.1"/>
    <property type="molecule type" value="Genomic_DNA"/>
</dbReference>
<accession>A0A193FU90</accession>